<dbReference type="KEGG" id="pno:SNOG_10027"/>
<organism evidence="1 2">
    <name type="scientific">Phaeosphaeria nodorum (strain SN15 / ATCC MYA-4574 / FGSC 10173)</name>
    <name type="common">Glume blotch fungus</name>
    <name type="synonym">Parastagonospora nodorum</name>
    <dbReference type="NCBI Taxonomy" id="321614"/>
    <lineage>
        <taxon>Eukaryota</taxon>
        <taxon>Fungi</taxon>
        <taxon>Dikarya</taxon>
        <taxon>Ascomycota</taxon>
        <taxon>Pezizomycotina</taxon>
        <taxon>Dothideomycetes</taxon>
        <taxon>Pleosporomycetidae</taxon>
        <taxon>Pleosporales</taxon>
        <taxon>Pleosporineae</taxon>
        <taxon>Phaeosphaeriaceae</taxon>
        <taxon>Parastagonospora</taxon>
    </lineage>
</organism>
<sequence>MHFFASKHSTNFATEATCVPFTSSERTKLQENTPRLYPKTATAMNDIAVRACLK</sequence>
<dbReference type="EMBL" id="CH445340">
    <property type="protein sequence ID" value="EAT82362.1"/>
    <property type="molecule type" value="Genomic_DNA"/>
</dbReference>
<accession>Q0UDY7</accession>
<dbReference type="InParanoid" id="Q0UDY7"/>
<evidence type="ECO:0000313" key="1">
    <source>
        <dbReference type="EMBL" id="EAT82362.1"/>
    </source>
</evidence>
<dbReference type="HOGENOM" id="CLU_3051113_0_0_1"/>
<dbReference type="Proteomes" id="UP000001055">
    <property type="component" value="Unassembled WGS sequence"/>
</dbReference>
<dbReference type="RefSeq" id="XP_001800310.1">
    <property type="nucleotide sequence ID" value="XM_001800258.1"/>
</dbReference>
<dbReference type="GeneID" id="5977216"/>
<evidence type="ECO:0000313" key="2">
    <source>
        <dbReference type="Proteomes" id="UP000001055"/>
    </source>
</evidence>
<reference evidence="2" key="1">
    <citation type="journal article" date="2007" name="Plant Cell">
        <title>Dothideomycete-plant interactions illuminated by genome sequencing and EST analysis of the wheat pathogen Stagonospora nodorum.</title>
        <authorList>
            <person name="Hane J.K."/>
            <person name="Lowe R.G."/>
            <person name="Solomon P.S."/>
            <person name="Tan K.C."/>
            <person name="Schoch C.L."/>
            <person name="Spatafora J.W."/>
            <person name="Crous P.W."/>
            <person name="Kodira C."/>
            <person name="Birren B.W."/>
            <person name="Galagan J.E."/>
            <person name="Torriani S.F."/>
            <person name="McDonald B.A."/>
            <person name="Oliver R.P."/>
        </authorList>
    </citation>
    <scope>NUCLEOTIDE SEQUENCE [LARGE SCALE GENOMIC DNA]</scope>
    <source>
        <strain evidence="2">SN15 / ATCC MYA-4574 / FGSC 10173</strain>
    </source>
</reference>
<gene>
    <name evidence="1" type="ORF">SNOG_10027</name>
</gene>
<protein>
    <submittedName>
        <fullName evidence="1">Uncharacterized protein</fullName>
    </submittedName>
</protein>
<dbReference type="AlphaFoldDB" id="Q0UDY7"/>
<name>Q0UDY7_PHANO</name>
<proteinExistence type="predicted"/>